<keyword evidence="3" id="KW-1185">Reference proteome</keyword>
<feature type="transmembrane region" description="Helical" evidence="1">
    <location>
        <begin position="164"/>
        <end position="183"/>
    </location>
</feature>
<protein>
    <recommendedName>
        <fullName evidence="4">ABC-2 family transporter</fullName>
    </recommendedName>
</protein>
<dbReference type="AlphaFoldDB" id="A0A2V3W2I7"/>
<feature type="transmembrane region" description="Helical" evidence="1">
    <location>
        <begin position="21"/>
        <end position="41"/>
    </location>
</feature>
<keyword evidence="1" id="KW-1133">Transmembrane helix</keyword>
<dbReference type="OrthoDB" id="2453726at2"/>
<organism evidence="2 3">
    <name type="scientific">Streptohalobacillus salinus</name>
    <dbReference type="NCBI Taxonomy" id="621096"/>
    <lineage>
        <taxon>Bacteria</taxon>
        <taxon>Bacillati</taxon>
        <taxon>Bacillota</taxon>
        <taxon>Bacilli</taxon>
        <taxon>Bacillales</taxon>
        <taxon>Bacillaceae</taxon>
        <taxon>Streptohalobacillus</taxon>
    </lineage>
</organism>
<feature type="transmembrane region" description="Helical" evidence="1">
    <location>
        <begin position="203"/>
        <end position="223"/>
    </location>
</feature>
<keyword evidence="1" id="KW-0472">Membrane</keyword>
<keyword evidence="1" id="KW-0812">Transmembrane</keyword>
<feature type="transmembrane region" description="Helical" evidence="1">
    <location>
        <begin position="47"/>
        <end position="63"/>
    </location>
</feature>
<name>A0A2V3W2I7_9BACI</name>
<evidence type="ECO:0000313" key="2">
    <source>
        <dbReference type="EMBL" id="PXW87328.1"/>
    </source>
</evidence>
<proteinExistence type="predicted"/>
<reference evidence="2 3" key="1">
    <citation type="submission" date="2018-05" db="EMBL/GenBank/DDBJ databases">
        <title>Genomic Encyclopedia of Type Strains, Phase IV (KMG-IV): sequencing the most valuable type-strain genomes for metagenomic binning, comparative biology and taxonomic classification.</title>
        <authorList>
            <person name="Goeker M."/>
        </authorList>
    </citation>
    <scope>NUCLEOTIDE SEQUENCE [LARGE SCALE GENOMIC DNA]</scope>
    <source>
        <strain evidence="2 3">DSM 22440</strain>
    </source>
</reference>
<feature type="transmembrane region" description="Helical" evidence="1">
    <location>
        <begin position="83"/>
        <end position="109"/>
    </location>
</feature>
<accession>A0A2V3W2I7</accession>
<dbReference type="RefSeq" id="WP_110252090.1">
    <property type="nucleotide sequence ID" value="NZ_QJJR01000016.1"/>
</dbReference>
<evidence type="ECO:0008006" key="4">
    <source>
        <dbReference type="Google" id="ProtNLM"/>
    </source>
</evidence>
<gene>
    <name evidence="2" type="ORF">DES38_11615</name>
</gene>
<dbReference type="Proteomes" id="UP000247922">
    <property type="component" value="Unassembled WGS sequence"/>
</dbReference>
<feature type="transmembrane region" description="Helical" evidence="1">
    <location>
        <begin position="140"/>
        <end position="157"/>
    </location>
</feature>
<sequence length="234" mass="26912">MTKQLKAGLQYMLIDFRYSLMIFWSILFASSLLLMLLSWSIPSSQSNLAFGLVIYIFCAISGFQMTKETLPYFLKFSSTRKNFLIVALVFNVLLAMFMSLLAMLSTYLFNYISRLFDVANFRVMFTTELTTLSQTWYHEFFTNAVLSFLFLTLGFLLSSLFYRFGLIGGFSGLAVVIISIILPESRQFLADLFLSIDYTKVDFNFLVILFVSLFTFIPNWLLIKQAPTKAASTR</sequence>
<evidence type="ECO:0000256" key="1">
    <source>
        <dbReference type="SAM" id="Phobius"/>
    </source>
</evidence>
<evidence type="ECO:0000313" key="3">
    <source>
        <dbReference type="Proteomes" id="UP000247922"/>
    </source>
</evidence>
<comment type="caution">
    <text evidence="2">The sequence shown here is derived from an EMBL/GenBank/DDBJ whole genome shotgun (WGS) entry which is preliminary data.</text>
</comment>
<dbReference type="EMBL" id="QJJR01000016">
    <property type="protein sequence ID" value="PXW87328.1"/>
    <property type="molecule type" value="Genomic_DNA"/>
</dbReference>